<name>A0A438K1R0_VITVI</name>
<proteinExistence type="predicted"/>
<evidence type="ECO:0000313" key="3">
    <source>
        <dbReference type="Proteomes" id="UP000288805"/>
    </source>
</evidence>
<accession>A0A438K1R0</accession>
<feature type="region of interest" description="Disordered" evidence="1">
    <location>
        <begin position="128"/>
        <end position="147"/>
    </location>
</feature>
<organism evidence="2 3">
    <name type="scientific">Vitis vinifera</name>
    <name type="common">Grape</name>
    <dbReference type="NCBI Taxonomy" id="29760"/>
    <lineage>
        <taxon>Eukaryota</taxon>
        <taxon>Viridiplantae</taxon>
        <taxon>Streptophyta</taxon>
        <taxon>Embryophyta</taxon>
        <taxon>Tracheophyta</taxon>
        <taxon>Spermatophyta</taxon>
        <taxon>Magnoliopsida</taxon>
        <taxon>eudicotyledons</taxon>
        <taxon>Gunneridae</taxon>
        <taxon>Pentapetalae</taxon>
        <taxon>rosids</taxon>
        <taxon>Vitales</taxon>
        <taxon>Vitaceae</taxon>
        <taxon>Viteae</taxon>
        <taxon>Vitis</taxon>
    </lineage>
</organism>
<dbReference type="AlphaFoldDB" id="A0A438K1R0"/>
<evidence type="ECO:0000313" key="2">
    <source>
        <dbReference type="EMBL" id="RVX15146.1"/>
    </source>
</evidence>
<dbReference type="EMBL" id="QGNW01000019">
    <property type="protein sequence ID" value="RVX15146.1"/>
    <property type="molecule type" value="Genomic_DNA"/>
</dbReference>
<evidence type="ECO:0000256" key="1">
    <source>
        <dbReference type="SAM" id="MobiDB-lite"/>
    </source>
</evidence>
<reference evidence="2 3" key="1">
    <citation type="journal article" date="2018" name="PLoS Genet.">
        <title>Population sequencing reveals clonal diversity and ancestral inbreeding in the grapevine cultivar Chardonnay.</title>
        <authorList>
            <person name="Roach M.J."/>
            <person name="Johnson D.L."/>
            <person name="Bohlmann J."/>
            <person name="van Vuuren H.J."/>
            <person name="Jones S.J."/>
            <person name="Pretorius I.S."/>
            <person name="Schmidt S.A."/>
            <person name="Borneman A.R."/>
        </authorList>
    </citation>
    <scope>NUCLEOTIDE SEQUENCE [LARGE SCALE GENOMIC DNA]</scope>
    <source>
        <strain evidence="3">cv. Chardonnay</strain>
        <tissue evidence="2">Leaf</tissue>
    </source>
</reference>
<gene>
    <name evidence="2" type="ORF">CK203_008052</name>
</gene>
<dbReference type="Proteomes" id="UP000288805">
    <property type="component" value="Unassembled WGS sequence"/>
</dbReference>
<sequence length="179" mass="19334">MEEASRYYASPFPPSELGHQGYSYSSSSSFWGNAKAVGASEGSAFGAKGELGSYETRMGRNRAVSACGDWSGHFRDSEGACHIEEGESGEGWSSSSLARFSRCLGMPTEGFEEEILYLLRRMKGRIEQKGKEGVTRKTSLKSSKSSRKLKKLEWTVSYKKAKMGSSTGIFGGASGSGCK</sequence>
<comment type="caution">
    <text evidence="2">The sequence shown here is derived from an EMBL/GenBank/DDBJ whole genome shotgun (WGS) entry which is preliminary data.</text>
</comment>
<protein>
    <submittedName>
        <fullName evidence="2">Uncharacterized protein</fullName>
    </submittedName>
</protein>